<gene>
    <name evidence="2" type="ORF">DOL94_08650</name>
</gene>
<reference evidence="1" key="1">
    <citation type="submission" date="2016-11" db="EMBL/GenBank/DDBJ databases">
        <title>RCH51 a multiply antibiotic resistant Acinetobacter baumannii ST103IP isolate carries resistance genes in three plasmids including a novel potentially conjugative plasmid carrying oxa235 in transposon Tn6252.</title>
        <authorList>
            <person name="Hamidian M."/>
            <person name="Nigro S.J."/>
            <person name="Hartstein R.M."/>
            <person name="Hall R.M."/>
        </authorList>
    </citation>
    <scope>NUCLEOTIDE SEQUENCE</scope>
    <source>
        <strain evidence="1">RCH51</strain>
        <plasmid evidence="1">pRCH51-3</plasmid>
    </source>
</reference>
<dbReference type="EMBL" id="QKWF01000082">
    <property type="protein sequence ID" value="PZM17568.1"/>
    <property type="molecule type" value="Genomic_DNA"/>
</dbReference>
<protein>
    <submittedName>
        <fullName evidence="1">Uncharacterized protein</fullName>
    </submittedName>
</protein>
<geneLocation type="plasmid" evidence="1">
    <name>pRCH51-3</name>
</geneLocation>
<dbReference type="EMBL" id="KY216144">
    <property type="protein sequence ID" value="AQT19036.1"/>
    <property type="molecule type" value="Genomic_DNA"/>
</dbReference>
<evidence type="ECO:0000313" key="2">
    <source>
        <dbReference type="EMBL" id="PZM17568.1"/>
    </source>
</evidence>
<evidence type="ECO:0000313" key="1">
    <source>
        <dbReference type="EMBL" id="AQT19036.1"/>
    </source>
</evidence>
<dbReference type="AlphaFoldDB" id="A0A1S6KKN7"/>
<name>A0A1S6KKN7_ACIBA</name>
<dbReference type="Proteomes" id="UP000248662">
    <property type="component" value="Unassembled WGS sequence"/>
</dbReference>
<sequence>MNQDLVLVYTLKKSEVESVHFFGYLDNLNDQYVCCLTKKNVGQLILELQNSYGESFAAASVMTEKDFFQKENNYLEPIEISLTEYDEKFNILPPARTYGGFNFEMFMLPEQLGGGLFSHFLVTFEPYTKKRLKAYRVTAYRNDPFHKIFNSCPI</sequence>
<keyword evidence="1" id="KW-0614">Plasmid</keyword>
<dbReference type="GeneID" id="58164789"/>
<dbReference type="RefSeq" id="WP_015060285.1">
    <property type="nucleotide sequence ID" value="NZ_CAXNZJ010000044.1"/>
</dbReference>
<accession>A0A1S6KKN7</accession>
<proteinExistence type="predicted"/>
<organism evidence="1">
    <name type="scientific">Acinetobacter baumannii</name>
    <dbReference type="NCBI Taxonomy" id="470"/>
    <lineage>
        <taxon>Bacteria</taxon>
        <taxon>Pseudomonadati</taxon>
        <taxon>Pseudomonadota</taxon>
        <taxon>Gammaproteobacteria</taxon>
        <taxon>Moraxellales</taxon>
        <taxon>Moraxellaceae</taxon>
        <taxon>Acinetobacter</taxon>
        <taxon>Acinetobacter calcoaceticus/baumannii complex</taxon>
    </lineage>
</organism>
<evidence type="ECO:0000313" key="3">
    <source>
        <dbReference type="Proteomes" id="UP000248662"/>
    </source>
</evidence>
<reference evidence="2 3" key="2">
    <citation type="submission" date="2018-06" db="EMBL/GenBank/DDBJ databases">
        <title>Carbapenemase-producing Acinetobacter spp. from environmental sources in an hospital from French Polynesia.</title>
        <authorList>
            <person name="Bonnin R.A."/>
            <person name="Levy M."/>
            <person name="Cuzon G."/>
            <person name="Dortet L."/>
            <person name="Naas T."/>
        </authorList>
    </citation>
    <scope>NUCLEOTIDE SEQUENCE [LARGE SCALE GENOMIC DNA]</scope>
    <source>
        <strain evidence="2 3">R10</strain>
    </source>
</reference>